<evidence type="ECO:0000313" key="1">
    <source>
        <dbReference type="EMBL" id="KAL3114108.1"/>
    </source>
</evidence>
<dbReference type="AlphaFoldDB" id="A0ABD2LFV5"/>
<sequence length="88" mass="9481">MSFGSSGPEEGEIAAEGFANEAFENADAHGVIVYFFKPKASVVVNSFEAGALSMLLKRKAPFKKHWANVVRDWDDTSANGTRGKGMKA</sequence>
<evidence type="ECO:0000313" key="2">
    <source>
        <dbReference type="Proteomes" id="UP001620626"/>
    </source>
</evidence>
<proteinExistence type="predicted"/>
<gene>
    <name evidence="1" type="ORF">niasHT_010922</name>
</gene>
<protein>
    <submittedName>
        <fullName evidence="1">Uncharacterized protein</fullName>
    </submittedName>
</protein>
<reference evidence="1 2" key="1">
    <citation type="submission" date="2024-10" db="EMBL/GenBank/DDBJ databases">
        <authorList>
            <person name="Kim D."/>
        </authorList>
    </citation>
    <scope>NUCLEOTIDE SEQUENCE [LARGE SCALE GENOMIC DNA]</scope>
    <source>
        <strain evidence="1">BH-2024</strain>
    </source>
</reference>
<organism evidence="1 2">
    <name type="scientific">Heterodera trifolii</name>
    <dbReference type="NCBI Taxonomy" id="157864"/>
    <lineage>
        <taxon>Eukaryota</taxon>
        <taxon>Metazoa</taxon>
        <taxon>Ecdysozoa</taxon>
        <taxon>Nematoda</taxon>
        <taxon>Chromadorea</taxon>
        <taxon>Rhabditida</taxon>
        <taxon>Tylenchina</taxon>
        <taxon>Tylenchomorpha</taxon>
        <taxon>Tylenchoidea</taxon>
        <taxon>Heteroderidae</taxon>
        <taxon>Heteroderinae</taxon>
        <taxon>Heterodera</taxon>
    </lineage>
</organism>
<accession>A0ABD2LFV5</accession>
<dbReference type="EMBL" id="JBICBT010000424">
    <property type="protein sequence ID" value="KAL3114108.1"/>
    <property type="molecule type" value="Genomic_DNA"/>
</dbReference>
<comment type="caution">
    <text evidence="1">The sequence shown here is derived from an EMBL/GenBank/DDBJ whole genome shotgun (WGS) entry which is preliminary data.</text>
</comment>
<dbReference type="Proteomes" id="UP001620626">
    <property type="component" value="Unassembled WGS sequence"/>
</dbReference>
<name>A0ABD2LFV5_9BILA</name>
<keyword evidence="2" id="KW-1185">Reference proteome</keyword>